<dbReference type="PANTHER" id="PTHR46177">
    <property type="entry name" value="INTEGRASE CATALYTIC DOMAIN-CONTAINING PROTEIN"/>
    <property type="match status" value="1"/>
</dbReference>
<dbReference type="EMBL" id="KN837139">
    <property type="protein sequence ID" value="KIJ41027.1"/>
    <property type="molecule type" value="Genomic_DNA"/>
</dbReference>
<dbReference type="OrthoDB" id="5392716at2759"/>
<dbReference type="Pfam" id="PF24764">
    <property type="entry name" value="rva_4"/>
    <property type="match status" value="1"/>
</dbReference>
<dbReference type="AlphaFoldDB" id="A0A0C9VHY9"/>
<dbReference type="PANTHER" id="PTHR46177:SF1">
    <property type="entry name" value="INTEGRASE CATALYTIC DOMAIN-CONTAINING PROTEIN"/>
    <property type="match status" value="1"/>
</dbReference>
<sequence>MELLPDTLKKQLVLDQLAKDPLMQKGPDTIKEAIRQATGYDLTCVLVSIGPHKEWSGDGHDKLTPIRLSIYDIRDKWSGKWLRIWVIPNNHLADVVAYVWLTVIEEPRGMPIQSTTDCGSETTQIYGIVNALQELLQLELPLDEIPAHRFLKSVHNIMIERGWHRLHIQWGDTVAYEWNMGIISGIYNPDLPHHVDLATWLWSTLIQEKLDELKEEFNTHKICYDSKKVLPSGVSPNVAMALYEDWPHVEYCLQPVDVNLIRKLKELIGGKDLVRFVSEGFATHCEGIFENLGFSEITFQNVWNVFSQMLPLLFEENE</sequence>
<evidence type="ECO:0000313" key="3">
    <source>
        <dbReference type="Proteomes" id="UP000054279"/>
    </source>
</evidence>
<reference evidence="2 3" key="1">
    <citation type="submission" date="2014-06" db="EMBL/GenBank/DDBJ databases">
        <title>Evolutionary Origins and Diversification of the Mycorrhizal Mutualists.</title>
        <authorList>
            <consortium name="DOE Joint Genome Institute"/>
            <consortium name="Mycorrhizal Genomics Consortium"/>
            <person name="Kohler A."/>
            <person name="Kuo A."/>
            <person name="Nagy L.G."/>
            <person name="Floudas D."/>
            <person name="Copeland A."/>
            <person name="Barry K.W."/>
            <person name="Cichocki N."/>
            <person name="Veneault-Fourrey C."/>
            <person name="LaButti K."/>
            <person name="Lindquist E.A."/>
            <person name="Lipzen A."/>
            <person name="Lundell T."/>
            <person name="Morin E."/>
            <person name="Murat C."/>
            <person name="Riley R."/>
            <person name="Ohm R."/>
            <person name="Sun H."/>
            <person name="Tunlid A."/>
            <person name="Henrissat B."/>
            <person name="Grigoriev I.V."/>
            <person name="Hibbett D.S."/>
            <person name="Martin F."/>
        </authorList>
    </citation>
    <scope>NUCLEOTIDE SEQUENCE [LARGE SCALE GENOMIC DNA]</scope>
    <source>
        <strain evidence="2 3">SS14</strain>
    </source>
</reference>
<dbReference type="InterPro" id="IPR058913">
    <property type="entry name" value="Integrase_dom_put"/>
</dbReference>
<feature type="domain" description="Integrase core" evidence="1">
    <location>
        <begin position="50"/>
        <end position="227"/>
    </location>
</feature>
<evidence type="ECO:0000313" key="2">
    <source>
        <dbReference type="EMBL" id="KIJ41027.1"/>
    </source>
</evidence>
<evidence type="ECO:0000259" key="1">
    <source>
        <dbReference type="Pfam" id="PF24764"/>
    </source>
</evidence>
<gene>
    <name evidence="2" type="ORF">M422DRAFT_172686</name>
</gene>
<proteinExistence type="predicted"/>
<protein>
    <recommendedName>
        <fullName evidence="1">Integrase core domain-containing protein</fullName>
    </recommendedName>
</protein>
<dbReference type="Proteomes" id="UP000054279">
    <property type="component" value="Unassembled WGS sequence"/>
</dbReference>
<organism evidence="2 3">
    <name type="scientific">Sphaerobolus stellatus (strain SS14)</name>
    <dbReference type="NCBI Taxonomy" id="990650"/>
    <lineage>
        <taxon>Eukaryota</taxon>
        <taxon>Fungi</taxon>
        <taxon>Dikarya</taxon>
        <taxon>Basidiomycota</taxon>
        <taxon>Agaricomycotina</taxon>
        <taxon>Agaricomycetes</taxon>
        <taxon>Phallomycetidae</taxon>
        <taxon>Geastrales</taxon>
        <taxon>Sphaerobolaceae</taxon>
        <taxon>Sphaerobolus</taxon>
    </lineage>
</organism>
<keyword evidence="3" id="KW-1185">Reference proteome</keyword>
<dbReference type="HOGENOM" id="CLU_039761_0_1_1"/>
<name>A0A0C9VHY9_SPHS4</name>
<accession>A0A0C9VHY9</accession>